<evidence type="ECO:0000313" key="2">
    <source>
        <dbReference type="EMBL" id="KAJ6713075.1"/>
    </source>
</evidence>
<organism evidence="2 3">
    <name type="scientific">Salix purpurea</name>
    <name type="common">Purple osier willow</name>
    <dbReference type="NCBI Taxonomy" id="77065"/>
    <lineage>
        <taxon>Eukaryota</taxon>
        <taxon>Viridiplantae</taxon>
        <taxon>Streptophyta</taxon>
        <taxon>Embryophyta</taxon>
        <taxon>Tracheophyta</taxon>
        <taxon>Spermatophyta</taxon>
        <taxon>Magnoliopsida</taxon>
        <taxon>eudicotyledons</taxon>
        <taxon>Gunneridae</taxon>
        <taxon>Pentapetalae</taxon>
        <taxon>rosids</taxon>
        <taxon>fabids</taxon>
        <taxon>Malpighiales</taxon>
        <taxon>Salicaceae</taxon>
        <taxon>Saliceae</taxon>
        <taxon>Salix</taxon>
    </lineage>
</organism>
<evidence type="ECO:0000256" key="1">
    <source>
        <dbReference type="SAM" id="Phobius"/>
    </source>
</evidence>
<name>A0A9Q0TKA7_SALPP</name>
<keyword evidence="1" id="KW-0812">Transmembrane</keyword>
<accession>A0A9Q0TKA7</accession>
<keyword evidence="1" id="KW-1133">Transmembrane helix</keyword>
<keyword evidence="3" id="KW-1185">Reference proteome</keyword>
<gene>
    <name evidence="2" type="ORF">OIU79_009131</name>
</gene>
<comment type="caution">
    <text evidence="2">The sequence shown here is derived from an EMBL/GenBank/DDBJ whole genome shotgun (WGS) entry which is preliminary data.</text>
</comment>
<dbReference type="AlphaFoldDB" id="A0A9Q0TKA7"/>
<dbReference type="Proteomes" id="UP001151532">
    <property type="component" value="Chromosome 1"/>
</dbReference>
<protein>
    <submittedName>
        <fullName evidence="2">Uncharacterized protein</fullName>
    </submittedName>
</protein>
<reference evidence="2" key="2">
    <citation type="journal article" date="2023" name="Int. J. Mol. Sci.">
        <title>De Novo Assembly and Annotation of 11 Diverse Shrub Willow (Salix) Genomes Reveals Novel Gene Organization in Sex-Linked Regions.</title>
        <authorList>
            <person name="Hyden B."/>
            <person name="Feng K."/>
            <person name="Yates T.B."/>
            <person name="Jawdy S."/>
            <person name="Cereghino C."/>
            <person name="Smart L.B."/>
            <person name="Muchero W."/>
        </authorList>
    </citation>
    <scope>NUCLEOTIDE SEQUENCE</scope>
    <source>
        <tissue evidence="2">Shoot tip</tissue>
    </source>
</reference>
<proteinExistence type="predicted"/>
<sequence>MQAISNTIRVPSFTRQASVSTNRVQVDTKTNIHLKRGRALILVLLGYWRVSIVVHVVWRKLQIIASYKIWKFKVESNS</sequence>
<evidence type="ECO:0000313" key="3">
    <source>
        <dbReference type="Proteomes" id="UP001151532"/>
    </source>
</evidence>
<feature type="transmembrane region" description="Helical" evidence="1">
    <location>
        <begin position="39"/>
        <end position="58"/>
    </location>
</feature>
<dbReference type="EMBL" id="JAPFFK010000015">
    <property type="protein sequence ID" value="KAJ6713075.1"/>
    <property type="molecule type" value="Genomic_DNA"/>
</dbReference>
<reference evidence="2" key="1">
    <citation type="submission" date="2022-11" db="EMBL/GenBank/DDBJ databases">
        <authorList>
            <person name="Hyden B.L."/>
            <person name="Feng K."/>
            <person name="Yates T."/>
            <person name="Jawdy S."/>
            <person name="Smart L.B."/>
            <person name="Muchero W."/>
        </authorList>
    </citation>
    <scope>NUCLEOTIDE SEQUENCE</scope>
    <source>
        <tissue evidence="2">Shoot tip</tissue>
    </source>
</reference>
<keyword evidence="1" id="KW-0472">Membrane</keyword>